<reference evidence="2 3" key="1">
    <citation type="submission" date="2024-01" db="EMBL/GenBank/DDBJ databases">
        <title>New evidence supports the origin of RcGTA from prophage.</title>
        <authorList>
            <person name="Xu Y."/>
            <person name="Liu B."/>
            <person name="Chen F."/>
        </authorList>
    </citation>
    <scope>NUCLEOTIDE SEQUENCE [LARGE SCALE GENOMIC DNA]</scope>
    <source>
        <strain evidence="2 3">CBW1107-2</strain>
    </source>
</reference>
<accession>A0ABV3WX62</accession>
<name>A0ABV3WX62_9HYPH</name>
<dbReference type="EMBL" id="JAZHFV010000006">
    <property type="protein sequence ID" value="MEX4009267.1"/>
    <property type="molecule type" value="Genomic_DNA"/>
</dbReference>
<evidence type="ECO:0000313" key="2">
    <source>
        <dbReference type="EMBL" id="MEX4009267.1"/>
    </source>
</evidence>
<dbReference type="SUPFAM" id="SSF55021">
    <property type="entry name" value="ACT-like"/>
    <property type="match status" value="1"/>
</dbReference>
<protein>
    <submittedName>
        <fullName evidence="2">ACT domain-containing protein</fullName>
    </submittedName>
</protein>
<evidence type="ECO:0000259" key="1">
    <source>
        <dbReference type="Pfam" id="PF13840"/>
    </source>
</evidence>
<organism evidence="2 3">
    <name type="scientific">Neoaquamicrobium sediminum</name>
    <dbReference type="NCBI Taxonomy" id="1849104"/>
    <lineage>
        <taxon>Bacteria</taxon>
        <taxon>Pseudomonadati</taxon>
        <taxon>Pseudomonadota</taxon>
        <taxon>Alphaproteobacteria</taxon>
        <taxon>Hyphomicrobiales</taxon>
        <taxon>Phyllobacteriaceae</taxon>
        <taxon>Neoaquamicrobium</taxon>
    </lineage>
</organism>
<dbReference type="Proteomes" id="UP001559025">
    <property type="component" value="Unassembled WGS sequence"/>
</dbReference>
<dbReference type="Gene3D" id="3.30.2130.10">
    <property type="entry name" value="VC0802-like"/>
    <property type="match status" value="1"/>
</dbReference>
<dbReference type="RefSeq" id="WP_368804205.1">
    <property type="nucleotide sequence ID" value="NZ_JAZHFV010000006.1"/>
</dbReference>
<sequence>MDADRNWRCFRSLGPFAFDATGIVLSLIQPLSTQGVGVFVVCTFDGEHILVLDRDWDKSRALLERAGHVFVE</sequence>
<dbReference type="Pfam" id="PF13840">
    <property type="entry name" value="ACT_7"/>
    <property type="match status" value="1"/>
</dbReference>
<dbReference type="InterPro" id="IPR045865">
    <property type="entry name" value="ACT-like_dom_sf"/>
</dbReference>
<gene>
    <name evidence="2" type="ORF">V1479_18290</name>
</gene>
<proteinExistence type="predicted"/>
<evidence type="ECO:0000313" key="3">
    <source>
        <dbReference type="Proteomes" id="UP001559025"/>
    </source>
</evidence>
<dbReference type="InterPro" id="IPR027795">
    <property type="entry name" value="CASTOR_ACT_dom"/>
</dbReference>
<keyword evidence="3" id="KW-1185">Reference proteome</keyword>
<comment type="caution">
    <text evidence="2">The sequence shown here is derived from an EMBL/GenBank/DDBJ whole genome shotgun (WGS) entry which is preliminary data.</text>
</comment>
<feature type="domain" description="CASTOR ACT" evidence="1">
    <location>
        <begin position="3"/>
        <end position="64"/>
    </location>
</feature>